<dbReference type="Proteomes" id="UP000475214">
    <property type="component" value="Unassembled WGS sequence"/>
</dbReference>
<accession>A0A6L9S7K3</accession>
<dbReference type="InterPro" id="IPR036597">
    <property type="entry name" value="Fido-like_dom_sf"/>
</dbReference>
<keyword evidence="2" id="KW-0067">ATP-binding</keyword>
<dbReference type="InterPro" id="IPR025758">
    <property type="entry name" value="Fic/DOC_N"/>
</dbReference>
<feature type="binding site" evidence="2">
    <location>
        <begin position="244"/>
        <end position="251"/>
    </location>
    <ligand>
        <name>ATP</name>
        <dbReference type="ChEBI" id="CHEBI:30616"/>
    </ligand>
</feature>
<dbReference type="PROSITE" id="PS51459">
    <property type="entry name" value="FIDO"/>
    <property type="match status" value="1"/>
</dbReference>
<dbReference type="SUPFAM" id="SSF140931">
    <property type="entry name" value="Fic-like"/>
    <property type="match status" value="1"/>
</dbReference>
<feature type="domain" description="Fido" evidence="4">
    <location>
        <begin position="157"/>
        <end position="308"/>
    </location>
</feature>
<dbReference type="Pfam" id="PF02661">
    <property type="entry name" value="Fic"/>
    <property type="match status" value="1"/>
</dbReference>
<proteinExistence type="predicted"/>
<dbReference type="PANTHER" id="PTHR13504:SF38">
    <property type="entry name" value="FIDO DOMAIN-CONTAINING PROTEIN"/>
    <property type="match status" value="1"/>
</dbReference>
<dbReference type="Pfam" id="PF13784">
    <property type="entry name" value="Fic_N"/>
    <property type="match status" value="1"/>
</dbReference>
<name>A0A6L9S7K3_9ACTN</name>
<evidence type="ECO:0000313" key="5">
    <source>
        <dbReference type="EMBL" id="NEE01069.1"/>
    </source>
</evidence>
<dbReference type="InterPro" id="IPR003812">
    <property type="entry name" value="Fido"/>
</dbReference>
<gene>
    <name evidence="5" type="ORF">G1H10_12915</name>
</gene>
<evidence type="ECO:0000313" key="6">
    <source>
        <dbReference type="Proteomes" id="UP000475214"/>
    </source>
</evidence>
<feature type="compositionally biased region" description="Pro residues" evidence="3">
    <location>
        <begin position="426"/>
        <end position="438"/>
    </location>
</feature>
<evidence type="ECO:0000259" key="4">
    <source>
        <dbReference type="PROSITE" id="PS51459"/>
    </source>
</evidence>
<dbReference type="GO" id="GO:0005524">
    <property type="term" value="F:ATP binding"/>
    <property type="evidence" value="ECO:0007669"/>
    <property type="project" value="UniProtKB-KW"/>
</dbReference>
<sequence>MTGSYSRLCRNLEYGRSLLGRYEERVWPGDPAGATRAERTPCRFRAYVADTLVGADLELRASVAADLADIEQQVRHLNDAHPGLANLEPLARFLLRAEAVASSNIDGLVVNVRRLARSEETEREGLPVTDTTARAVLGNVRALDEALTLAADPARPVSVDDITAIHKALLAATREEAWAGIVRREQNWIGGANPCSAAFVPPPAEFVPELLTDLAAYLSGDEHPALLQAALAHSQFETIHPFADGNGRTGRALIQLVLRRRGVATRVVPPISLVLATQADRYVDALDETRIDGSPMAGQLAWVELFLSATGRACRDASQFVTDLVSLERSWRERLGRVRANSATDLLLTALPSLPVFSITTAAIHIGRTFQATSDAVNRLADSGVVRQVSLGRRNRRFEAVGLFEAFTGFERVLASPDSDTQVSPPTRPVPQRPAQQP</sequence>
<dbReference type="Gene3D" id="1.10.3290.10">
    <property type="entry name" value="Fido-like domain"/>
    <property type="match status" value="1"/>
</dbReference>
<comment type="caution">
    <text evidence="5">The sequence shown here is derived from an EMBL/GenBank/DDBJ whole genome shotgun (WGS) entry which is preliminary data.</text>
</comment>
<evidence type="ECO:0000256" key="2">
    <source>
        <dbReference type="PIRSR" id="PIRSR640198-2"/>
    </source>
</evidence>
<dbReference type="EMBL" id="JAAGOA010000008">
    <property type="protein sequence ID" value="NEE01069.1"/>
    <property type="molecule type" value="Genomic_DNA"/>
</dbReference>
<dbReference type="PANTHER" id="PTHR13504">
    <property type="entry name" value="FIDO DOMAIN-CONTAINING PROTEIN DDB_G0283145"/>
    <property type="match status" value="1"/>
</dbReference>
<organism evidence="5 6">
    <name type="scientific">Phytoactinopolyspora halotolerans</name>
    <dbReference type="NCBI Taxonomy" id="1981512"/>
    <lineage>
        <taxon>Bacteria</taxon>
        <taxon>Bacillati</taxon>
        <taxon>Actinomycetota</taxon>
        <taxon>Actinomycetes</taxon>
        <taxon>Jiangellales</taxon>
        <taxon>Jiangellaceae</taxon>
        <taxon>Phytoactinopolyspora</taxon>
    </lineage>
</organism>
<feature type="active site" evidence="1">
    <location>
        <position position="240"/>
    </location>
</feature>
<feature type="region of interest" description="Disordered" evidence="3">
    <location>
        <begin position="416"/>
        <end position="438"/>
    </location>
</feature>
<dbReference type="InterPro" id="IPR040198">
    <property type="entry name" value="Fido_containing"/>
</dbReference>
<dbReference type="AlphaFoldDB" id="A0A6L9S7K3"/>
<keyword evidence="2" id="KW-0547">Nucleotide-binding</keyword>
<protein>
    <submittedName>
        <fullName evidence="5">Fic family protein</fullName>
    </submittedName>
</protein>
<reference evidence="5 6" key="1">
    <citation type="submission" date="2020-02" db="EMBL/GenBank/DDBJ databases">
        <authorList>
            <person name="Li X.-J."/>
            <person name="Han X.-M."/>
        </authorList>
    </citation>
    <scope>NUCLEOTIDE SEQUENCE [LARGE SCALE GENOMIC DNA]</scope>
    <source>
        <strain evidence="5 6">CCTCC AB 2017055</strain>
    </source>
</reference>
<evidence type="ECO:0000256" key="3">
    <source>
        <dbReference type="SAM" id="MobiDB-lite"/>
    </source>
</evidence>
<evidence type="ECO:0000256" key="1">
    <source>
        <dbReference type="PIRSR" id="PIRSR640198-1"/>
    </source>
</evidence>
<keyword evidence="6" id="KW-1185">Reference proteome</keyword>